<accession>A0A1X1YP10</accession>
<comment type="caution">
    <text evidence="2">The sequence shown here is derived from an EMBL/GenBank/DDBJ whole genome shotgun (WGS) entry which is preliminary data.</text>
</comment>
<evidence type="ECO:0000313" key="3">
    <source>
        <dbReference type="Proteomes" id="UP000193866"/>
    </source>
</evidence>
<dbReference type="Pfam" id="PF08808">
    <property type="entry name" value="RES"/>
    <property type="match status" value="1"/>
</dbReference>
<sequence>MNSLAQIQTSSGPLRYHQISGTRVYRVGYSADPWSWTPWEYADHGRFNGRWDDPDGIWRTLYVGSSALACHLEVLARFRADPQLVNELAEIDDDEQYPTAAAGTISPNWCERRILGEAKISGAFALPAHQLTLPTLRHRFLPLARSLGLDDVDAAAVRDSRPRALTQAISAWIYTLSTAEGAPLTGIQFQSRHGDALRLWAIYERAGAVDSPAAITNRLRQSPVRRDDPVLTQAMQIHRLSWSAV</sequence>
<dbReference type="STRING" id="1108812.AWC16_06130"/>
<dbReference type="AlphaFoldDB" id="A0A1X1YP10"/>
<evidence type="ECO:0000313" key="2">
    <source>
        <dbReference type="EMBL" id="ORW12741.1"/>
    </source>
</evidence>
<name>A0A1X1YP10_9MYCO</name>
<dbReference type="EMBL" id="LQPG01000010">
    <property type="protein sequence ID" value="ORW12741.1"/>
    <property type="molecule type" value="Genomic_DNA"/>
</dbReference>
<reference evidence="2 3" key="1">
    <citation type="submission" date="2016-01" db="EMBL/GenBank/DDBJ databases">
        <title>The new phylogeny of the genus Mycobacterium.</title>
        <authorList>
            <person name="Tarcisio F."/>
            <person name="Conor M."/>
            <person name="Antonella G."/>
            <person name="Elisabetta G."/>
            <person name="Giulia F.S."/>
            <person name="Sara T."/>
            <person name="Anna F."/>
            <person name="Clotilde B."/>
            <person name="Roberto B."/>
            <person name="Veronica D.S."/>
            <person name="Fabio R."/>
            <person name="Monica P."/>
            <person name="Olivier J."/>
            <person name="Enrico T."/>
            <person name="Nicola S."/>
        </authorList>
    </citation>
    <scope>NUCLEOTIDE SEQUENCE [LARGE SCALE GENOMIC DNA]</scope>
    <source>
        <strain evidence="2 3">DSM 45394</strain>
    </source>
</reference>
<dbReference type="InterPro" id="IPR014914">
    <property type="entry name" value="RES_dom"/>
</dbReference>
<keyword evidence="3" id="KW-1185">Reference proteome</keyword>
<feature type="domain" description="RES" evidence="1">
    <location>
        <begin position="23"/>
        <end position="204"/>
    </location>
</feature>
<proteinExistence type="predicted"/>
<protein>
    <recommendedName>
        <fullName evidence="1">RES domain-containing protein</fullName>
    </recommendedName>
</protein>
<dbReference type="OrthoDB" id="4722229at2"/>
<evidence type="ECO:0000259" key="1">
    <source>
        <dbReference type="Pfam" id="PF08808"/>
    </source>
</evidence>
<dbReference type="RefSeq" id="WP_085263625.1">
    <property type="nucleotide sequence ID" value="NZ_JACKVG010000012.1"/>
</dbReference>
<gene>
    <name evidence="2" type="ORF">AWC16_06130</name>
</gene>
<dbReference type="Proteomes" id="UP000193866">
    <property type="component" value="Unassembled WGS sequence"/>
</dbReference>
<organism evidence="2 3">
    <name type="scientific">Mycolicibacter longobardus</name>
    <dbReference type="NCBI Taxonomy" id="1108812"/>
    <lineage>
        <taxon>Bacteria</taxon>
        <taxon>Bacillati</taxon>
        <taxon>Actinomycetota</taxon>
        <taxon>Actinomycetes</taxon>
        <taxon>Mycobacteriales</taxon>
        <taxon>Mycobacteriaceae</taxon>
        <taxon>Mycolicibacter</taxon>
    </lineage>
</organism>